<dbReference type="GO" id="GO:0044718">
    <property type="term" value="P:siderophore transmembrane transport"/>
    <property type="evidence" value="ECO:0007669"/>
    <property type="project" value="TreeGrafter"/>
</dbReference>
<dbReference type="PANTHER" id="PTHR30069:SF46">
    <property type="entry name" value="OAR PROTEIN"/>
    <property type="match status" value="1"/>
</dbReference>
<evidence type="ECO:0000313" key="9">
    <source>
        <dbReference type="EMBL" id="MBB5060881.1"/>
    </source>
</evidence>
<comment type="subcellular location">
    <subcellularLocation>
        <location evidence="1">Cell outer membrane</location>
        <topology evidence="1">Multi-pass membrane protein</topology>
    </subcellularLocation>
</comment>
<name>A0A7W7ZKG8_9BACT</name>
<dbReference type="Gene3D" id="2.170.130.10">
    <property type="entry name" value="TonB-dependent receptor, plug domain"/>
    <property type="match status" value="1"/>
</dbReference>
<evidence type="ECO:0000256" key="4">
    <source>
        <dbReference type="ARBA" id="ARBA00022692"/>
    </source>
</evidence>
<feature type="domain" description="TonB-dependent receptor plug" evidence="7">
    <location>
        <begin position="171"/>
        <end position="259"/>
    </location>
</feature>
<comment type="caution">
    <text evidence="9">The sequence shown here is derived from an EMBL/GenBank/DDBJ whole genome shotgun (WGS) entry which is preliminary data.</text>
</comment>
<keyword evidence="10" id="KW-1185">Reference proteome</keyword>
<dbReference type="Pfam" id="PF13620">
    <property type="entry name" value="CarboxypepD_reg"/>
    <property type="match status" value="1"/>
</dbReference>
<dbReference type="GO" id="GO:0030246">
    <property type="term" value="F:carbohydrate binding"/>
    <property type="evidence" value="ECO:0007669"/>
    <property type="project" value="InterPro"/>
</dbReference>
<evidence type="ECO:0008006" key="11">
    <source>
        <dbReference type="Google" id="ProtNLM"/>
    </source>
</evidence>
<accession>A0A7W7ZKG8</accession>
<dbReference type="Pfam" id="PF07715">
    <property type="entry name" value="Plug"/>
    <property type="match status" value="1"/>
</dbReference>
<dbReference type="Pfam" id="PF25183">
    <property type="entry name" value="OMP_b-brl_4"/>
    <property type="match status" value="1"/>
</dbReference>
<evidence type="ECO:0000256" key="2">
    <source>
        <dbReference type="ARBA" id="ARBA00022448"/>
    </source>
</evidence>
<dbReference type="SUPFAM" id="SSF49452">
    <property type="entry name" value="Starch-binding domain-like"/>
    <property type="match status" value="1"/>
</dbReference>
<evidence type="ECO:0000256" key="6">
    <source>
        <dbReference type="ARBA" id="ARBA00023237"/>
    </source>
</evidence>
<dbReference type="InterPro" id="IPR037066">
    <property type="entry name" value="Plug_dom_sf"/>
</dbReference>
<keyword evidence="4" id="KW-0812">Transmembrane</keyword>
<keyword evidence="2" id="KW-0813">Transport</keyword>
<dbReference type="SUPFAM" id="SSF56935">
    <property type="entry name" value="Porins"/>
    <property type="match status" value="1"/>
</dbReference>
<sequence length="1072" mass="115258">MSRESSHNPVFVRLGKCLALAVVMFLAGFTNTLLLAQSSGGSLSGSMTDRSNAKIVNGAIAVTNTETGVSRTVTTNRTGSYSLPNLLPGAYAVDVSASGFGRKHLTGITITVGTAQVLDVSLDVEGQTEQIVVPANIEDLQLATSDISAFLGGETIRDLPLNGRSWFDLAVLQPGVAAIQAQRSFAIGTDRGTRGFGSQLTISGARPQQNNYLLNGTSLNDYANDSGSVIGGNLGVDAISEFTVITTNASAEYGRSAGGIINAVTRFGTNAFHGSGYEFVRNSIFDARNFFDGSTLPYFSRNQFGGSLGGPMKRNRTFFFVNYEGIRQNQGNSGVATVPTADARNGMLHNADGTVTNVGVDPSAAKYLTFWPLPNGGLAPGGNGNIGIYNFSEPQVVQEDFAVGRVDHRFSQNDSIFATYLYDRTPYTYPDSLNDIFFLSKTSKQIATIEETHTFSPVIVNTFRIGLNRNFVVNNVGAQAINPAVLDPSLASVPGQYAAQVSVPGWTGFTGGSGASGSDYAWTSYQLGENVFLNRGKHSIKTGIAFELMHLNVLNHNTLDGQFVFTSVAGFLTNHPFVYSAPSSGTVSPRNLQEMLFAGYAQDDWRVSPNLTLNLGLRYENTSVVREVRGKLSNLINISDPTPQLGNSFFKNPTTLNFEPRVGFALSPFAGSQTVIRGAFGVYDVLPLPYEFILPATFSAPFTKYGIVEGTLPAGTFYSGAGAYLNPYTLFGTHVQQSPKRNYVMQWNLSVERQLTTDMTLLVAYLGSRGLHQPYYSNQYNIVLPTATPQGSFQWPLPIASGNILNPKYGTIRGLDWIGDSYYDGLQVGLRRNMKHGLQFQVSYTQSRSIDDSSSSLAADSFGNSVSTLPFFAPARGRGPSDFNQSRVLVVNGIAHLPQLHGDQPVITWLTKGWQLGTILTASDGIPFTPIFGSAGDPLGSNGLQDYPDRLGGAGCSSLINPRNYLNYVKTQCFPVPAPGVMGNAGRNILVGPGLLDMDTSVFKIVQIPKAGDRLNVQFRAEFFNILNHTNYAIPGNTDIYNPDGTPSATAGLITSTTTPSRQIQFGVKATF</sequence>
<reference evidence="9 10" key="1">
    <citation type="submission" date="2020-08" db="EMBL/GenBank/DDBJ databases">
        <title>Genomic Encyclopedia of Type Strains, Phase IV (KMG-V): Genome sequencing to study the core and pangenomes of soil and plant-associated prokaryotes.</title>
        <authorList>
            <person name="Whitman W."/>
        </authorList>
    </citation>
    <scope>NUCLEOTIDE SEQUENCE [LARGE SCALE GENOMIC DNA]</scope>
    <source>
        <strain evidence="9 10">M8UP14</strain>
    </source>
</reference>
<keyword evidence="3" id="KW-1134">Transmembrane beta strand</keyword>
<dbReference type="InterPro" id="IPR039426">
    <property type="entry name" value="TonB-dep_rcpt-like"/>
</dbReference>
<dbReference type="RefSeq" id="WP_184223451.1">
    <property type="nucleotide sequence ID" value="NZ_JACHIP010000021.1"/>
</dbReference>
<dbReference type="InterPro" id="IPR013784">
    <property type="entry name" value="Carb-bd-like_fold"/>
</dbReference>
<evidence type="ECO:0000256" key="3">
    <source>
        <dbReference type="ARBA" id="ARBA00022452"/>
    </source>
</evidence>
<keyword evidence="6" id="KW-0998">Cell outer membrane</keyword>
<evidence type="ECO:0000313" key="10">
    <source>
        <dbReference type="Proteomes" id="UP000540989"/>
    </source>
</evidence>
<dbReference type="Gene3D" id="2.60.40.1120">
    <property type="entry name" value="Carboxypeptidase-like, regulatory domain"/>
    <property type="match status" value="1"/>
</dbReference>
<dbReference type="EMBL" id="JACHIP010000021">
    <property type="protein sequence ID" value="MBB5060881.1"/>
    <property type="molecule type" value="Genomic_DNA"/>
</dbReference>
<dbReference type="PANTHER" id="PTHR30069">
    <property type="entry name" value="TONB-DEPENDENT OUTER MEMBRANE RECEPTOR"/>
    <property type="match status" value="1"/>
</dbReference>
<keyword evidence="5" id="KW-0472">Membrane</keyword>
<evidence type="ECO:0000256" key="1">
    <source>
        <dbReference type="ARBA" id="ARBA00004571"/>
    </source>
</evidence>
<dbReference type="Proteomes" id="UP000540989">
    <property type="component" value="Unassembled WGS sequence"/>
</dbReference>
<dbReference type="Gene3D" id="2.40.170.20">
    <property type="entry name" value="TonB-dependent receptor, beta-barrel domain"/>
    <property type="match status" value="1"/>
</dbReference>
<evidence type="ECO:0000259" key="8">
    <source>
        <dbReference type="Pfam" id="PF25183"/>
    </source>
</evidence>
<feature type="domain" description="TonB-dependent transporter Oar-like beta-barrel" evidence="8">
    <location>
        <begin position="264"/>
        <end position="1065"/>
    </location>
</feature>
<dbReference type="GO" id="GO:0015344">
    <property type="term" value="F:siderophore uptake transmembrane transporter activity"/>
    <property type="evidence" value="ECO:0007669"/>
    <property type="project" value="TreeGrafter"/>
</dbReference>
<dbReference type="InterPro" id="IPR012910">
    <property type="entry name" value="Plug_dom"/>
</dbReference>
<evidence type="ECO:0000256" key="5">
    <source>
        <dbReference type="ARBA" id="ARBA00023136"/>
    </source>
</evidence>
<gene>
    <name evidence="9" type="ORF">HDF16_005617</name>
</gene>
<dbReference type="AlphaFoldDB" id="A0A7W7ZKG8"/>
<dbReference type="InterPro" id="IPR036942">
    <property type="entry name" value="Beta-barrel_TonB_sf"/>
</dbReference>
<organism evidence="9 10">
    <name type="scientific">Granulicella aggregans</name>
    <dbReference type="NCBI Taxonomy" id="474949"/>
    <lineage>
        <taxon>Bacteria</taxon>
        <taxon>Pseudomonadati</taxon>
        <taxon>Acidobacteriota</taxon>
        <taxon>Terriglobia</taxon>
        <taxon>Terriglobales</taxon>
        <taxon>Acidobacteriaceae</taxon>
        <taxon>Granulicella</taxon>
    </lineage>
</organism>
<dbReference type="GO" id="GO:0009279">
    <property type="term" value="C:cell outer membrane"/>
    <property type="evidence" value="ECO:0007669"/>
    <property type="project" value="UniProtKB-SubCell"/>
</dbReference>
<protein>
    <recommendedName>
        <fullName evidence="11">TonB-dependent receptor-like protein</fullName>
    </recommendedName>
</protein>
<proteinExistence type="predicted"/>
<dbReference type="InterPro" id="IPR057601">
    <property type="entry name" value="Oar-like_b-barrel"/>
</dbReference>
<evidence type="ECO:0000259" key="7">
    <source>
        <dbReference type="Pfam" id="PF07715"/>
    </source>
</evidence>